<dbReference type="SMART" id="SM00516">
    <property type="entry name" value="SEC14"/>
    <property type="match status" value="1"/>
</dbReference>
<comment type="subcellular location">
    <subcellularLocation>
        <location evidence="1">Cell membrane</location>
        <topology evidence="1">Peripheral membrane protein</topology>
    </subcellularLocation>
    <subcellularLocation>
        <location evidence="2">Golgi apparatus membrane</location>
        <topology evidence="2">Peripheral membrane protein</topology>
    </subcellularLocation>
</comment>
<dbReference type="GO" id="GO:0005886">
    <property type="term" value="C:plasma membrane"/>
    <property type="evidence" value="ECO:0007669"/>
    <property type="project" value="UniProtKB-SubCell"/>
</dbReference>
<dbReference type="CDD" id="cd00170">
    <property type="entry name" value="SEC14"/>
    <property type="match status" value="1"/>
</dbReference>
<dbReference type="Proteomes" id="UP000195557">
    <property type="component" value="Unassembled WGS sequence"/>
</dbReference>
<evidence type="ECO:0000256" key="3">
    <source>
        <dbReference type="ARBA" id="ARBA00038020"/>
    </source>
</evidence>
<dbReference type="InterPro" id="IPR036273">
    <property type="entry name" value="CRAL/TRIO_N_dom_sf"/>
</dbReference>
<dbReference type="InterPro" id="IPR051026">
    <property type="entry name" value="PI/PC_transfer"/>
</dbReference>
<evidence type="ECO:0000259" key="4">
    <source>
        <dbReference type="PROSITE" id="PS50191"/>
    </source>
</evidence>
<dbReference type="InterPro" id="IPR036865">
    <property type="entry name" value="CRAL-TRIO_dom_sf"/>
</dbReference>
<dbReference type="AlphaFoldDB" id="A0A1Y5HZJ5"/>
<reference evidence="5" key="1">
    <citation type="submission" date="2017-04" db="EMBL/GenBank/DDBJ databases">
        <title>Population genomics of picophytoplankton unveils novel chromosome hypervariability.</title>
        <authorList>
            <consortium name="DOE Joint Genome Institute"/>
            <person name="Blanc-Mathieu R."/>
            <person name="Krasovec M."/>
            <person name="Hebrard M."/>
            <person name="Yau S."/>
            <person name="Desgranges E."/>
            <person name="Martin J."/>
            <person name="Schackwitz W."/>
            <person name="Kuo A."/>
            <person name="Salin G."/>
            <person name="Donnadieu C."/>
            <person name="Desdevises Y."/>
            <person name="Sanchez-Ferandin S."/>
            <person name="Moreau H."/>
            <person name="Rivals E."/>
            <person name="Grigoriev I.V."/>
            <person name="Grimsley N."/>
            <person name="Eyre-Walker A."/>
            <person name="Piganeau G."/>
        </authorList>
    </citation>
    <scope>NUCLEOTIDE SEQUENCE [LARGE SCALE GENOMIC DNA]</scope>
    <source>
        <strain evidence="5">RCC 1115</strain>
    </source>
</reference>
<feature type="domain" description="CRAL-TRIO" evidence="4">
    <location>
        <begin position="135"/>
        <end position="300"/>
    </location>
</feature>
<evidence type="ECO:0000256" key="2">
    <source>
        <dbReference type="ARBA" id="ARBA00004395"/>
    </source>
</evidence>
<evidence type="ECO:0000313" key="5">
    <source>
        <dbReference type="EMBL" id="OUS42726.1"/>
    </source>
</evidence>
<evidence type="ECO:0000256" key="1">
    <source>
        <dbReference type="ARBA" id="ARBA00004202"/>
    </source>
</evidence>
<dbReference type="PROSITE" id="PS50191">
    <property type="entry name" value="CRAL_TRIO"/>
    <property type="match status" value="1"/>
</dbReference>
<organism evidence="5">
    <name type="scientific">Ostreococcus tauri</name>
    <name type="common">Marine green alga</name>
    <dbReference type="NCBI Taxonomy" id="70448"/>
    <lineage>
        <taxon>Eukaryota</taxon>
        <taxon>Viridiplantae</taxon>
        <taxon>Chlorophyta</taxon>
        <taxon>Mamiellophyceae</taxon>
        <taxon>Mamiellales</taxon>
        <taxon>Bathycoccaceae</taxon>
        <taxon>Ostreococcus</taxon>
    </lineage>
</organism>
<proteinExistence type="inferred from homology"/>
<dbReference type="EMBL" id="KZ155838">
    <property type="protein sequence ID" value="OUS42726.1"/>
    <property type="molecule type" value="Genomic_DNA"/>
</dbReference>
<dbReference type="Gene3D" id="3.40.525.10">
    <property type="entry name" value="CRAL-TRIO lipid binding domain"/>
    <property type="match status" value="1"/>
</dbReference>
<dbReference type="Pfam" id="PF00650">
    <property type="entry name" value="CRAL_TRIO"/>
    <property type="match status" value="1"/>
</dbReference>
<dbReference type="GO" id="GO:0000139">
    <property type="term" value="C:Golgi membrane"/>
    <property type="evidence" value="ECO:0007669"/>
    <property type="project" value="UniProtKB-SubCell"/>
</dbReference>
<dbReference type="PANTHER" id="PTHR45657:SF1">
    <property type="entry name" value="CRAL-TRIO DOMAIN-CONTAINING PROTEIN YKL091C-RELATED"/>
    <property type="match status" value="1"/>
</dbReference>
<dbReference type="eggNOG" id="KOG1471">
    <property type="taxonomic scope" value="Eukaryota"/>
</dbReference>
<dbReference type="InterPro" id="IPR001251">
    <property type="entry name" value="CRAL-TRIO_dom"/>
</dbReference>
<name>A0A1Y5HZJ5_OSTTA</name>
<accession>A0A1Y5HZJ5</accession>
<dbReference type="PANTHER" id="PTHR45657">
    <property type="entry name" value="CRAL-TRIO DOMAIN-CONTAINING PROTEIN YKL091C-RELATED"/>
    <property type="match status" value="1"/>
</dbReference>
<sequence length="372" mass="40731">MSSYLSGWFSSAPTEGADGAEVDPSKLFHEFPHPEDWRTIAETLLGRFGEDGDEIPRAMCPLGDKRATARRFLVARKYSIDDAESALREAIAWRKNVKVGDRVGVEAILSGEPRWDLLAENRKIMTGTPFLCHTKQGFPVYLLRIGKGDAALATTASEETHIYSTIVRGEHLVNVLIPEATKRSKKLVAEGVEQEAASVDYDGLIDKQVVIIDLEGVGMSALRCLFVLKTINSVASKNYPELSKAIYVVNAPSAFDYLWSAVKPLLAAHTQHKIKIYSQPEEQYAALQKLLEDADIPDFLVPAGRAAGAKDTVTTTDGFLPETVKAVDEWLKGLGGEETIEEEKTGEEVSATIEKMSTISIQEDYAAAEAEA</sequence>
<gene>
    <name evidence="5" type="ORF">BE221DRAFT_142376</name>
</gene>
<comment type="similarity">
    <text evidence="3">Belongs to the SFH family.</text>
</comment>
<dbReference type="SUPFAM" id="SSF52087">
    <property type="entry name" value="CRAL/TRIO domain"/>
    <property type="match status" value="1"/>
</dbReference>
<dbReference type="SUPFAM" id="SSF46938">
    <property type="entry name" value="CRAL/TRIO N-terminal domain"/>
    <property type="match status" value="1"/>
</dbReference>
<protein>
    <submittedName>
        <fullName evidence="5">Putative polyphosphoinositide binding protein Ssh1</fullName>
    </submittedName>
</protein>